<evidence type="ECO:0000313" key="2">
    <source>
        <dbReference type="EMBL" id="KAH7243892.1"/>
    </source>
</evidence>
<comment type="caution">
    <text evidence="2">The sequence shown here is derived from an EMBL/GenBank/DDBJ whole genome shotgun (WGS) entry which is preliminary data.</text>
</comment>
<name>A0A9P9GTI7_FUSSL</name>
<gene>
    <name evidence="2" type="ORF">B0J15DRAFT_501298</name>
</gene>
<protein>
    <submittedName>
        <fullName evidence="2">Uncharacterized protein</fullName>
    </submittedName>
</protein>
<dbReference type="AlphaFoldDB" id="A0A9P9GTI7"/>
<keyword evidence="3" id="KW-1185">Reference proteome</keyword>
<dbReference type="Proteomes" id="UP000736672">
    <property type="component" value="Unassembled WGS sequence"/>
</dbReference>
<sequence>MLMEHIELCFLANLADIYLHSALLTPCPSYFLKESEKPFADQGVPSVDLPRAAASEVLDFAFDTNLHRTQRQSGETQSKVCIDYSGAEGYPNTTVDSPGIQPGNSLRHRDS</sequence>
<reference evidence="2" key="1">
    <citation type="journal article" date="2021" name="Nat. Commun.">
        <title>Genetic determinants of endophytism in the Arabidopsis root mycobiome.</title>
        <authorList>
            <person name="Mesny F."/>
            <person name="Miyauchi S."/>
            <person name="Thiergart T."/>
            <person name="Pickel B."/>
            <person name="Atanasova L."/>
            <person name="Karlsson M."/>
            <person name="Huettel B."/>
            <person name="Barry K.W."/>
            <person name="Haridas S."/>
            <person name="Chen C."/>
            <person name="Bauer D."/>
            <person name="Andreopoulos W."/>
            <person name="Pangilinan J."/>
            <person name="LaButti K."/>
            <person name="Riley R."/>
            <person name="Lipzen A."/>
            <person name="Clum A."/>
            <person name="Drula E."/>
            <person name="Henrissat B."/>
            <person name="Kohler A."/>
            <person name="Grigoriev I.V."/>
            <person name="Martin F.M."/>
            <person name="Hacquard S."/>
        </authorList>
    </citation>
    <scope>NUCLEOTIDE SEQUENCE</scope>
    <source>
        <strain evidence="2">FSSC 5 MPI-SDFR-AT-0091</strain>
    </source>
</reference>
<dbReference type="EMBL" id="JAGTJS010000018">
    <property type="protein sequence ID" value="KAH7243892.1"/>
    <property type="molecule type" value="Genomic_DNA"/>
</dbReference>
<accession>A0A9P9GTI7</accession>
<evidence type="ECO:0000256" key="1">
    <source>
        <dbReference type="SAM" id="MobiDB-lite"/>
    </source>
</evidence>
<feature type="region of interest" description="Disordered" evidence="1">
    <location>
        <begin position="88"/>
        <end position="111"/>
    </location>
</feature>
<organism evidence="2 3">
    <name type="scientific">Fusarium solani</name>
    <name type="common">Filamentous fungus</name>
    <dbReference type="NCBI Taxonomy" id="169388"/>
    <lineage>
        <taxon>Eukaryota</taxon>
        <taxon>Fungi</taxon>
        <taxon>Dikarya</taxon>
        <taxon>Ascomycota</taxon>
        <taxon>Pezizomycotina</taxon>
        <taxon>Sordariomycetes</taxon>
        <taxon>Hypocreomycetidae</taxon>
        <taxon>Hypocreales</taxon>
        <taxon>Nectriaceae</taxon>
        <taxon>Fusarium</taxon>
        <taxon>Fusarium solani species complex</taxon>
    </lineage>
</organism>
<proteinExistence type="predicted"/>
<evidence type="ECO:0000313" key="3">
    <source>
        <dbReference type="Proteomes" id="UP000736672"/>
    </source>
</evidence>